<dbReference type="Gene3D" id="2.160.20.80">
    <property type="entry name" value="E3 ubiquitin-protein ligase SopA"/>
    <property type="match status" value="3"/>
</dbReference>
<proteinExistence type="predicted"/>
<evidence type="ECO:0000313" key="2">
    <source>
        <dbReference type="Proteomes" id="UP000032946"/>
    </source>
</evidence>
<evidence type="ECO:0000313" key="1">
    <source>
        <dbReference type="EMBL" id="CDM94971.1"/>
    </source>
</evidence>
<dbReference type="EMBL" id="FO818640">
    <property type="protein sequence ID" value="CDM94971.1"/>
    <property type="molecule type" value="Genomic_DNA"/>
</dbReference>
<dbReference type="Proteomes" id="UP000032946">
    <property type="component" value="Chromosome"/>
</dbReference>
<sequence>MSNTYNSGTDLVDSSGNLDSAQDSRDLPDIIFDFFIKIVKKYDSETVLEEFIGLFWYLNCSDEQANHALRTQLKQPSSTAAIHPILKRSCYILANNWYISRNYKAVELLLEQLENTESDEDDILDPELGKLRTQVKYFLQSADIQDIRHCVLQHSQGWSSRYKSYLLVNQYIDPNNSQEQQEVARNISKQLREQYKFDLAMYLAHSSPKTQLQNETNMKNPTQLGDQVLDILKKTISTQRVYSYTHQAELFLKQTNKVTYRDFKNALPEYLMIQSGEKSTTRILREKISAQLKDLYNFHDYRIINDDLKIRTCHSLIDFLTIEDGENPSFIFTFMINHGSIFTLAILMLKVILLDHSSKVHLELKVAQLIQFYQKYEEERCRQFILFLEIFNLVLTIFTENVQYHLVKMDQDDVSGPLTDNLDAYRVFSQCKGLDLRQANLNNLNLKSLDLKGADFRGVNMIQMDLSELDLRLANLEGANLQQANLNGTQLFIVNLKQSNLLEASLLDANLARADLQQANLNRADLTGANLHRANLTAVDLTEAKLCSTNLENADLQGANLEFANLNGACLSQANLQGVNLRGAQLRSANLRGVDLRGACLREAALTEADLTGANLQGANLQGAQLDRVNLTGAMLEQANLSYVKLNQASLERSHLVGAKLVYAQLRYSILSHANLMGANLSYADLTRANLAGSNLSHTHLFRAAIRHADLAQADLSNANLLGANLFGSNLTEAHITGAKFGNNCGLSDETRKWIGSRLD</sequence>
<protein>
    <recommendedName>
        <fullName evidence="3">Pentapeptide repeat protein</fullName>
    </recommendedName>
</protein>
<dbReference type="SUPFAM" id="SSF141571">
    <property type="entry name" value="Pentapeptide repeat-like"/>
    <property type="match status" value="2"/>
</dbReference>
<dbReference type="Pfam" id="PF00805">
    <property type="entry name" value="Pentapeptide"/>
    <property type="match status" value="6"/>
</dbReference>
<dbReference type="AlphaFoldDB" id="A0A9P1KEZ5"/>
<dbReference type="RefSeq" id="WP_008050603.1">
    <property type="nucleotide sequence ID" value="NZ_FO818640.1"/>
</dbReference>
<dbReference type="InterPro" id="IPR001646">
    <property type="entry name" value="5peptide_repeat"/>
</dbReference>
<dbReference type="PANTHER" id="PTHR14136">
    <property type="entry name" value="BTB_POZ DOMAIN-CONTAINING PROTEIN KCTD9"/>
    <property type="match status" value="1"/>
</dbReference>
<gene>
    <name evidence="1" type="ORF">ARTHRO_30237</name>
</gene>
<dbReference type="InterPro" id="IPR051082">
    <property type="entry name" value="Pentapeptide-BTB/POZ_domain"/>
</dbReference>
<accession>A0A9P1KEZ5</accession>
<organism evidence="1 2">
    <name type="scientific">Limnospira indica PCC 8005</name>
    <dbReference type="NCBI Taxonomy" id="376219"/>
    <lineage>
        <taxon>Bacteria</taxon>
        <taxon>Bacillati</taxon>
        <taxon>Cyanobacteriota</taxon>
        <taxon>Cyanophyceae</taxon>
        <taxon>Oscillatoriophycideae</taxon>
        <taxon>Oscillatoriales</taxon>
        <taxon>Sirenicapillariaceae</taxon>
        <taxon>Limnospira</taxon>
    </lineage>
</organism>
<evidence type="ECO:0008006" key="3">
    <source>
        <dbReference type="Google" id="ProtNLM"/>
    </source>
</evidence>
<name>A0A9P1KEZ5_9CYAN</name>
<reference evidence="1 2" key="1">
    <citation type="submission" date="2014-02" db="EMBL/GenBank/DDBJ databases">
        <authorList>
            <person name="Genoscope - CEA"/>
        </authorList>
    </citation>
    <scope>NUCLEOTIDE SEQUENCE [LARGE SCALE GENOMIC DNA]</scope>
    <source>
        <strain evidence="1 2">PCC 8005</strain>
    </source>
</reference>
<dbReference type="PANTHER" id="PTHR14136:SF17">
    <property type="entry name" value="BTB_POZ DOMAIN-CONTAINING PROTEIN KCTD9"/>
    <property type="match status" value="1"/>
</dbReference>
<keyword evidence="2" id="KW-1185">Reference proteome</keyword>